<dbReference type="InterPro" id="IPR029001">
    <property type="entry name" value="ITPase-like_fam"/>
</dbReference>
<feature type="site" description="Important for substrate specificity" evidence="6">
    <location>
        <position position="102"/>
    </location>
</feature>
<feature type="site" description="Important for substrate specificity" evidence="6">
    <location>
        <position position="36"/>
    </location>
</feature>
<dbReference type="GO" id="GO:0047429">
    <property type="term" value="F:nucleoside triphosphate diphosphatase activity"/>
    <property type="evidence" value="ECO:0007669"/>
    <property type="project" value="UniProtKB-EC"/>
</dbReference>
<dbReference type="Proteomes" id="UP000637695">
    <property type="component" value="Unassembled WGS sequence"/>
</dbReference>
<keyword evidence="5 6" id="KW-0546">Nucleotide metabolism</keyword>
<feature type="region of interest" description="Disordered" evidence="7">
    <location>
        <begin position="1"/>
        <end position="26"/>
    </location>
</feature>
<keyword evidence="9" id="KW-1185">Reference proteome</keyword>
<dbReference type="Pfam" id="PF02545">
    <property type="entry name" value="Maf"/>
    <property type="match status" value="1"/>
</dbReference>
<comment type="catalytic activity">
    <reaction evidence="6">
        <text>UTP + H2O = UMP + diphosphate + H(+)</text>
        <dbReference type="Rhea" id="RHEA:29395"/>
        <dbReference type="ChEBI" id="CHEBI:15377"/>
        <dbReference type="ChEBI" id="CHEBI:15378"/>
        <dbReference type="ChEBI" id="CHEBI:33019"/>
        <dbReference type="ChEBI" id="CHEBI:46398"/>
        <dbReference type="ChEBI" id="CHEBI:57865"/>
        <dbReference type="EC" id="3.6.1.9"/>
    </reaction>
</comment>
<dbReference type="PIRSF" id="PIRSF006305">
    <property type="entry name" value="Maf"/>
    <property type="match status" value="1"/>
</dbReference>
<comment type="catalytic activity">
    <reaction evidence="6">
        <text>dTTP + H2O = dTMP + diphosphate + H(+)</text>
        <dbReference type="Rhea" id="RHEA:28534"/>
        <dbReference type="ChEBI" id="CHEBI:15377"/>
        <dbReference type="ChEBI" id="CHEBI:15378"/>
        <dbReference type="ChEBI" id="CHEBI:33019"/>
        <dbReference type="ChEBI" id="CHEBI:37568"/>
        <dbReference type="ChEBI" id="CHEBI:63528"/>
        <dbReference type="EC" id="3.6.1.9"/>
    </reaction>
</comment>
<accession>A0A917K648</accession>
<dbReference type="InterPro" id="IPR003697">
    <property type="entry name" value="Maf-like"/>
</dbReference>
<keyword evidence="3 6" id="KW-0963">Cytoplasm</keyword>
<comment type="caution">
    <text evidence="6">Lacks conserved residue(s) required for the propagation of feature annotation.</text>
</comment>
<dbReference type="Gene3D" id="3.90.950.10">
    <property type="match status" value="1"/>
</dbReference>
<dbReference type="EMBL" id="BMOY01000009">
    <property type="protein sequence ID" value="GGJ01417.1"/>
    <property type="molecule type" value="Genomic_DNA"/>
</dbReference>
<dbReference type="NCBIfam" id="TIGR00172">
    <property type="entry name" value="maf"/>
    <property type="match status" value="1"/>
</dbReference>
<evidence type="ECO:0000256" key="3">
    <source>
        <dbReference type="ARBA" id="ARBA00022490"/>
    </source>
</evidence>
<dbReference type="AlphaFoldDB" id="A0A917K648"/>
<proteinExistence type="inferred from homology"/>
<feature type="compositionally biased region" description="Basic and acidic residues" evidence="7">
    <location>
        <begin position="7"/>
        <end position="24"/>
    </location>
</feature>
<dbReference type="CDD" id="cd00555">
    <property type="entry name" value="Maf"/>
    <property type="match status" value="1"/>
</dbReference>
<dbReference type="RefSeq" id="WP_308426180.1">
    <property type="nucleotide sequence ID" value="NZ_BMOY01000009.1"/>
</dbReference>
<dbReference type="PANTHER" id="PTHR43213:SF5">
    <property type="entry name" value="BIFUNCTIONAL DTTP_UTP PYROPHOSPHATASE_METHYLTRANSFERASE PROTEIN-RELATED"/>
    <property type="match status" value="1"/>
</dbReference>
<comment type="function">
    <text evidence="6">Nucleoside triphosphate pyrophosphatase that hydrolyzes dTTP and UTP. May have a dual role in cell division arrest and in preventing the incorporation of modified nucleotides into cellular nucleic acids.</text>
</comment>
<evidence type="ECO:0000256" key="2">
    <source>
        <dbReference type="ARBA" id="ARBA00004496"/>
    </source>
</evidence>
<dbReference type="PANTHER" id="PTHR43213">
    <property type="entry name" value="BIFUNCTIONAL DTTP/UTP PYROPHOSPHATASE/METHYLTRANSFERASE PROTEIN-RELATED"/>
    <property type="match status" value="1"/>
</dbReference>
<dbReference type="GO" id="GO:0005737">
    <property type="term" value="C:cytoplasm"/>
    <property type="evidence" value="ECO:0007669"/>
    <property type="project" value="UniProtKB-SubCell"/>
</dbReference>
<dbReference type="EC" id="3.6.1.9" evidence="6"/>
<evidence type="ECO:0000313" key="8">
    <source>
        <dbReference type="EMBL" id="GGJ01417.1"/>
    </source>
</evidence>
<evidence type="ECO:0000256" key="7">
    <source>
        <dbReference type="SAM" id="MobiDB-lite"/>
    </source>
</evidence>
<comment type="caution">
    <text evidence="8">The sequence shown here is derived from an EMBL/GenBank/DDBJ whole genome shotgun (WGS) entry which is preliminary data.</text>
</comment>
<keyword evidence="4 6" id="KW-0378">Hydrolase</keyword>
<organism evidence="8 9">
    <name type="scientific">Alicyclobacillus cellulosilyticus</name>
    <dbReference type="NCBI Taxonomy" id="1003997"/>
    <lineage>
        <taxon>Bacteria</taxon>
        <taxon>Bacillati</taxon>
        <taxon>Bacillota</taxon>
        <taxon>Bacilli</taxon>
        <taxon>Bacillales</taxon>
        <taxon>Alicyclobacillaceae</taxon>
        <taxon>Alicyclobacillus</taxon>
    </lineage>
</organism>
<feature type="active site" description="Proton acceptor" evidence="6">
    <location>
        <position position="101"/>
    </location>
</feature>
<reference evidence="8" key="1">
    <citation type="journal article" date="2014" name="Int. J. Syst. Evol. Microbiol.">
        <title>Complete genome sequence of Corynebacterium casei LMG S-19264T (=DSM 44701T), isolated from a smear-ripened cheese.</title>
        <authorList>
            <consortium name="US DOE Joint Genome Institute (JGI-PGF)"/>
            <person name="Walter F."/>
            <person name="Albersmeier A."/>
            <person name="Kalinowski J."/>
            <person name="Ruckert C."/>
        </authorList>
    </citation>
    <scope>NUCLEOTIDE SEQUENCE</scope>
    <source>
        <strain evidence="8">JCM 18487</strain>
    </source>
</reference>
<evidence type="ECO:0000256" key="6">
    <source>
        <dbReference type="HAMAP-Rule" id="MF_00528"/>
    </source>
</evidence>
<dbReference type="HAMAP" id="MF_00528">
    <property type="entry name" value="Maf"/>
    <property type="match status" value="1"/>
</dbReference>
<name>A0A917K648_9BACL</name>
<sequence>MRQTMTRADDTMPRAGGLHHDRTGQRPLILASASPRRKALLAGLGLTFQAAASEADETVDPPQPPHRWVEILAERKALAVVPRWRDVVSDAPEPPLVVAADTIVVLDGEVLGKPQDEEAAVAMLSRLQGTTHTVYTGVCVADAADGRRVVRHSATRVTMRPLAADQIRRYVASGEPLDKAGAYAIQGIGAILVDRIEGDYFTVVGLPLALLAEMLASFGVQVL</sequence>
<feature type="site" description="Important for substrate specificity" evidence="6">
    <location>
        <position position="186"/>
    </location>
</feature>
<dbReference type="FunFam" id="3.90.950.10:FF:000005">
    <property type="entry name" value="7-methyl-GTP pyrophosphatase"/>
    <property type="match status" value="1"/>
</dbReference>
<protein>
    <recommendedName>
        <fullName evidence="6">dTTP/UTP pyrophosphatase</fullName>
        <shortName evidence="6">dTTPase/UTPase</shortName>
        <ecNumber evidence="6">3.6.1.9</ecNumber>
    </recommendedName>
    <alternativeName>
        <fullName evidence="6">Nucleoside triphosphate pyrophosphatase</fullName>
    </alternativeName>
    <alternativeName>
        <fullName evidence="6">Nucleotide pyrophosphatase</fullName>
        <shortName evidence="6">Nucleotide PPase</shortName>
    </alternativeName>
</protein>
<dbReference type="GO" id="GO:0009117">
    <property type="term" value="P:nucleotide metabolic process"/>
    <property type="evidence" value="ECO:0007669"/>
    <property type="project" value="UniProtKB-KW"/>
</dbReference>
<comment type="similarity">
    <text evidence="6">Belongs to the Maf family. YhdE subfamily.</text>
</comment>
<dbReference type="SUPFAM" id="SSF52972">
    <property type="entry name" value="ITPase-like"/>
    <property type="match status" value="1"/>
</dbReference>
<comment type="cofactor">
    <cofactor evidence="1 6">
        <name>a divalent metal cation</name>
        <dbReference type="ChEBI" id="CHEBI:60240"/>
    </cofactor>
</comment>
<evidence type="ECO:0000256" key="4">
    <source>
        <dbReference type="ARBA" id="ARBA00022801"/>
    </source>
</evidence>
<evidence type="ECO:0000313" key="9">
    <source>
        <dbReference type="Proteomes" id="UP000637695"/>
    </source>
</evidence>
<gene>
    <name evidence="8" type="ORF">GCM10010885_08270</name>
</gene>
<reference evidence="8" key="2">
    <citation type="submission" date="2020-09" db="EMBL/GenBank/DDBJ databases">
        <authorList>
            <person name="Sun Q."/>
            <person name="Ohkuma M."/>
        </authorList>
    </citation>
    <scope>NUCLEOTIDE SEQUENCE</scope>
    <source>
        <strain evidence="8">JCM 18487</strain>
    </source>
</reference>
<evidence type="ECO:0000256" key="1">
    <source>
        <dbReference type="ARBA" id="ARBA00001968"/>
    </source>
</evidence>
<comment type="subcellular location">
    <subcellularLocation>
        <location evidence="2 6">Cytoplasm</location>
    </subcellularLocation>
</comment>
<evidence type="ECO:0000256" key="5">
    <source>
        <dbReference type="ARBA" id="ARBA00023080"/>
    </source>
</evidence>